<dbReference type="Pfam" id="PF02325">
    <property type="entry name" value="CCB3_YggT"/>
    <property type="match status" value="2"/>
</dbReference>
<dbReference type="RefSeq" id="WP_096451928.1">
    <property type="nucleotide sequence ID" value="NZ_JBHSOG010000061.1"/>
</dbReference>
<organism evidence="3 4">
    <name type="scientific">Thauera sinica</name>
    <dbReference type="NCBI Taxonomy" id="2665146"/>
    <lineage>
        <taxon>Bacteria</taxon>
        <taxon>Pseudomonadati</taxon>
        <taxon>Pseudomonadota</taxon>
        <taxon>Betaproteobacteria</taxon>
        <taxon>Rhodocyclales</taxon>
        <taxon>Zoogloeaceae</taxon>
        <taxon>Thauera</taxon>
    </lineage>
</organism>
<evidence type="ECO:0000313" key="4">
    <source>
        <dbReference type="Proteomes" id="UP001595974"/>
    </source>
</evidence>
<keyword evidence="2" id="KW-1133">Transmembrane helix</keyword>
<proteinExistence type="inferred from homology"/>
<evidence type="ECO:0000256" key="1">
    <source>
        <dbReference type="ARBA" id="ARBA00010894"/>
    </source>
</evidence>
<reference evidence="4" key="1">
    <citation type="journal article" date="2019" name="Int. J. Syst. Evol. Microbiol.">
        <title>The Global Catalogue of Microorganisms (GCM) 10K type strain sequencing project: providing services to taxonomists for standard genome sequencing and annotation.</title>
        <authorList>
            <consortium name="The Broad Institute Genomics Platform"/>
            <consortium name="The Broad Institute Genome Sequencing Center for Infectious Disease"/>
            <person name="Wu L."/>
            <person name="Ma J."/>
        </authorList>
    </citation>
    <scope>NUCLEOTIDE SEQUENCE [LARGE SCALE GENOMIC DNA]</scope>
    <source>
        <strain evidence="4">SHR3</strain>
    </source>
</reference>
<gene>
    <name evidence="3" type="ORF">ACFPTN_16165</name>
</gene>
<accession>A0ABW1AUE3</accession>
<evidence type="ECO:0000256" key="2">
    <source>
        <dbReference type="SAM" id="Phobius"/>
    </source>
</evidence>
<feature type="transmembrane region" description="Helical" evidence="2">
    <location>
        <begin position="163"/>
        <end position="182"/>
    </location>
</feature>
<comment type="similarity">
    <text evidence="1">Belongs to the YggT family.</text>
</comment>
<keyword evidence="4" id="KW-1185">Reference proteome</keyword>
<sequence>MLANILLLILDAGGGFLTLMLLARFFMQWQRVSFRNQVGHFVVSTTDWIVLPLRRFVPGLFGLDLASLLPAWVVQVLLVFTELVLNGAVFGSNPVSVMLGLWGIGLVELLRMALYLVFAVVLMSAVLSWVSPHGPAAPVLNALAAPFLKPFRRLIPTVANVDLSPLVLLLVLQILLMVIGGLRNNFALLLFGN</sequence>
<dbReference type="EMBL" id="JBHSOG010000061">
    <property type="protein sequence ID" value="MFC5770915.1"/>
    <property type="molecule type" value="Genomic_DNA"/>
</dbReference>
<keyword evidence="2" id="KW-0472">Membrane</keyword>
<dbReference type="InterPro" id="IPR003425">
    <property type="entry name" value="CCB3/YggT"/>
</dbReference>
<name>A0ABW1AUE3_9RHOO</name>
<dbReference type="Proteomes" id="UP001595974">
    <property type="component" value="Unassembled WGS sequence"/>
</dbReference>
<evidence type="ECO:0000313" key="3">
    <source>
        <dbReference type="EMBL" id="MFC5770915.1"/>
    </source>
</evidence>
<protein>
    <submittedName>
        <fullName evidence="3">YggT family protein</fullName>
    </submittedName>
</protein>
<comment type="caution">
    <text evidence="3">The sequence shown here is derived from an EMBL/GenBank/DDBJ whole genome shotgun (WGS) entry which is preliminary data.</text>
</comment>
<feature type="transmembrane region" description="Helical" evidence="2">
    <location>
        <begin position="112"/>
        <end position="130"/>
    </location>
</feature>
<dbReference type="PANTHER" id="PTHR33219:SF14">
    <property type="entry name" value="PROTEIN COFACTOR ASSEMBLY OF COMPLEX C SUBUNIT B CCB3, CHLOROPLASTIC-RELATED"/>
    <property type="match status" value="1"/>
</dbReference>
<feature type="transmembrane region" description="Helical" evidence="2">
    <location>
        <begin position="6"/>
        <end position="26"/>
    </location>
</feature>
<keyword evidence="2" id="KW-0812">Transmembrane</keyword>
<dbReference type="PANTHER" id="PTHR33219">
    <property type="entry name" value="YLMG HOMOLOG PROTEIN 2, CHLOROPLASTIC"/>
    <property type="match status" value="1"/>
</dbReference>